<keyword evidence="7" id="KW-0051">Antiviral defense</keyword>
<dbReference type="CDD" id="cd03487">
    <property type="entry name" value="RT_Bac_retron_II"/>
    <property type="match status" value="1"/>
</dbReference>
<dbReference type="GO" id="GO:0003723">
    <property type="term" value="F:RNA binding"/>
    <property type="evidence" value="ECO:0007669"/>
    <property type="project" value="InterPro"/>
</dbReference>
<dbReference type="EC" id="2.7.7.49" evidence="1"/>
<keyword evidence="5" id="KW-0460">Magnesium</keyword>
<evidence type="ECO:0000313" key="12">
    <source>
        <dbReference type="Proteomes" id="UP000282529"/>
    </source>
</evidence>
<evidence type="ECO:0000256" key="5">
    <source>
        <dbReference type="ARBA" id="ARBA00022842"/>
    </source>
</evidence>
<dbReference type="InterPro" id="IPR000477">
    <property type="entry name" value="RT_dom"/>
</dbReference>
<dbReference type="PANTHER" id="PTHR34047:SF7">
    <property type="entry name" value="RNA-DIRECTED DNA POLYMERASE"/>
    <property type="match status" value="1"/>
</dbReference>
<name>A0A3N9PWQ5_9BACL</name>
<keyword evidence="4" id="KW-0479">Metal-binding</keyword>
<dbReference type="PANTHER" id="PTHR34047">
    <property type="entry name" value="NUCLEAR INTRON MATURASE 1, MITOCHONDRIAL-RELATED"/>
    <property type="match status" value="1"/>
</dbReference>
<gene>
    <name evidence="11" type="ORF">EH198_13880</name>
</gene>
<evidence type="ECO:0000256" key="1">
    <source>
        <dbReference type="ARBA" id="ARBA00012493"/>
    </source>
</evidence>
<dbReference type="GO" id="GO:0003964">
    <property type="term" value="F:RNA-directed DNA polymerase activity"/>
    <property type="evidence" value="ECO:0007669"/>
    <property type="project" value="UniProtKB-KW"/>
</dbReference>
<comment type="catalytic activity">
    <reaction evidence="9">
        <text>DNA(n) + a 2'-deoxyribonucleoside 5'-triphosphate = DNA(n+1) + diphosphate</text>
        <dbReference type="Rhea" id="RHEA:22508"/>
        <dbReference type="Rhea" id="RHEA-COMP:17339"/>
        <dbReference type="Rhea" id="RHEA-COMP:17340"/>
        <dbReference type="ChEBI" id="CHEBI:33019"/>
        <dbReference type="ChEBI" id="CHEBI:61560"/>
        <dbReference type="ChEBI" id="CHEBI:173112"/>
        <dbReference type="EC" id="2.7.7.49"/>
    </reaction>
</comment>
<evidence type="ECO:0000256" key="6">
    <source>
        <dbReference type="ARBA" id="ARBA00022918"/>
    </source>
</evidence>
<dbReference type="InterPro" id="IPR043502">
    <property type="entry name" value="DNA/RNA_pol_sf"/>
</dbReference>
<evidence type="ECO:0000256" key="4">
    <source>
        <dbReference type="ARBA" id="ARBA00022723"/>
    </source>
</evidence>
<dbReference type="InterPro" id="IPR051083">
    <property type="entry name" value="GrpII_Intron_Splice-Mob/Def"/>
</dbReference>
<dbReference type="SUPFAM" id="SSF56672">
    <property type="entry name" value="DNA/RNA polymerases"/>
    <property type="match status" value="1"/>
</dbReference>
<evidence type="ECO:0000256" key="2">
    <source>
        <dbReference type="ARBA" id="ARBA00022679"/>
    </source>
</evidence>
<dbReference type="InterPro" id="IPR000123">
    <property type="entry name" value="Reverse_transcriptase_msDNA"/>
</dbReference>
<dbReference type="AlphaFoldDB" id="A0A3N9PWQ5"/>
<proteinExistence type="inferred from homology"/>
<dbReference type="GO" id="GO:0046872">
    <property type="term" value="F:metal ion binding"/>
    <property type="evidence" value="ECO:0007669"/>
    <property type="project" value="UniProtKB-KW"/>
</dbReference>
<sequence length="363" mass="41884">MVLNLSFVFFCNNPLLCCLKSSLGSGTMSEYLDSLRGKMVSTGYSTEYIELCIKYANDLENNNVPVIFDKAHFLLLTGLKTSELRNILTNKPEHYHEFELLVNYRLRNILAPNPLLKQVQKWIQVFILKPLKVSSWATAYKPGTSIIKNAKVHVKQDCVINLDLKNFFDSITSVRVHKIFRSAGYTKELATLFTQICTLEKCLPQGAPTSPYLSNLICRNLDQDLAIFCQSRAIRFTRYADDMTFSGGVEIENYIPNIRKTITKHGFVINEDKSQVLFRNQRQVVTGLVVNDKVAIKKEFIRKLSQEIHYCLRFGVSNHILNSRINKSNYKDHLFGRVYYIRMVNKPLGDILLKKLESIDWEY</sequence>
<evidence type="ECO:0000259" key="10">
    <source>
        <dbReference type="PROSITE" id="PS50878"/>
    </source>
</evidence>
<dbReference type="EMBL" id="RQPI01000007">
    <property type="protein sequence ID" value="RQW10842.1"/>
    <property type="molecule type" value="Genomic_DNA"/>
</dbReference>
<evidence type="ECO:0000313" key="11">
    <source>
        <dbReference type="EMBL" id="RQW10842.1"/>
    </source>
</evidence>
<keyword evidence="2" id="KW-0808">Transferase</keyword>
<dbReference type="GO" id="GO:0051607">
    <property type="term" value="P:defense response to virus"/>
    <property type="evidence" value="ECO:0007669"/>
    <property type="project" value="UniProtKB-KW"/>
</dbReference>
<keyword evidence="3" id="KW-0548">Nucleotidyltransferase</keyword>
<evidence type="ECO:0000256" key="9">
    <source>
        <dbReference type="ARBA" id="ARBA00048173"/>
    </source>
</evidence>
<comment type="similarity">
    <text evidence="8">Belongs to the bacterial reverse transcriptase family.</text>
</comment>
<organism evidence="11 12">
    <name type="scientific">Paenibacillus rhizophilus</name>
    <dbReference type="NCBI Taxonomy" id="1850366"/>
    <lineage>
        <taxon>Bacteria</taxon>
        <taxon>Bacillati</taxon>
        <taxon>Bacillota</taxon>
        <taxon>Bacilli</taxon>
        <taxon>Bacillales</taxon>
        <taxon>Paenibacillaceae</taxon>
        <taxon>Paenibacillus</taxon>
    </lineage>
</organism>
<reference evidence="11 12" key="1">
    <citation type="submission" date="2018-11" db="EMBL/GenBank/DDBJ databases">
        <title>Genome sequence of strain 7197.</title>
        <authorList>
            <person name="Gao J."/>
            <person name="Sun J."/>
        </authorList>
    </citation>
    <scope>NUCLEOTIDE SEQUENCE [LARGE SCALE GENOMIC DNA]</scope>
    <source>
        <strain evidence="11 12">7197</strain>
    </source>
</reference>
<accession>A0A3N9PWQ5</accession>
<evidence type="ECO:0000256" key="7">
    <source>
        <dbReference type="ARBA" id="ARBA00023118"/>
    </source>
</evidence>
<comment type="caution">
    <text evidence="11">The sequence shown here is derived from an EMBL/GenBank/DDBJ whole genome shotgun (WGS) entry which is preliminary data.</text>
</comment>
<dbReference type="Proteomes" id="UP000282529">
    <property type="component" value="Unassembled WGS sequence"/>
</dbReference>
<dbReference type="OrthoDB" id="9788687at2"/>
<keyword evidence="12" id="KW-1185">Reference proteome</keyword>
<evidence type="ECO:0000256" key="3">
    <source>
        <dbReference type="ARBA" id="ARBA00022695"/>
    </source>
</evidence>
<dbReference type="Pfam" id="PF00078">
    <property type="entry name" value="RVT_1"/>
    <property type="match status" value="1"/>
</dbReference>
<evidence type="ECO:0000256" key="8">
    <source>
        <dbReference type="ARBA" id="ARBA00034120"/>
    </source>
</evidence>
<protein>
    <recommendedName>
        <fullName evidence="1">RNA-directed DNA polymerase</fullName>
        <ecNumber evidence="1">2.7.7.49</ecNumber>
    </recommendedName>
</protein>
<dbReference type="PROSITE" id="PS50878">
    <property type="entry name" value="RT_POL"/>
    <property type="match status" value="1"/>
</dbReference>
<feature type="domain" description="Reverse transcriptase" evidence="10">
    <location>
        <begin position="68"/>
        <end position="290"/>
    </location>
</feature>
<dbReference type="PRINTS" id="PR00866">
    <property type="entry name" value="RNADNAPOLMS"/>
</dbReference>
<keyword evidence="6 11" id="KW-0695">RNA-directed DNA polymerase</keyword>